<sequence>MANKKVLMLHGYSQNAIIFSKRMGALRKACKGIELVFVDAPNILQPADLVGFNLDSLGAGEANTENAEPDPSTIPRGWWRHNPEKNTYVGVLESISLLRDILAKDKYEGVFGFSQGASMAALIAAILEKPELHPSFLVEGEAPHPPLSFCISASGFKPKDTLFSTFFEPSFNTPTLHVIGLNDVIVPAERSQTLIDVSANRRVVAHDGGHFIPSKAPWRNFLRDFLRNPVPLDAVSPPPSSDEANGKATSLTATPVVSAPVSGRASPDEGNPTPSES</sequence>
<dbReference type="PANTHER" id="PTHR48070:SF6">
    <property type="entry name" value="ESTERASE OVCA2"/>
    <property type="match status" value="1"/>
</dbReference>
<dbReference type="InterPro" id="IPR050593">
    <property type="entry name" value="LovG"/>
</dbReference>
<dbReference type="STRING" id="2282107.A0A286UXF4"/>
<organism evidence="4 5">
    <name type="scientific">Pyrrhoderma noxium</name>
    <dbReference type="NCBI Taxonomy" id="2282107"/>
    <lineage>
        <taxon>Eukaryota</taxon>
        <taxon>Fungi</taxon>
        <taxon>Dikarya</taxon>
        <taxon>Basidiomycota</taxon>
        <taxon>Agaricomycotina</taxon>
        <taxon>Agaricomycetes</taxon>
        <taxon>Hymenochaetales</taxon>
        <taxon>Hymenochaetaceae</taxon>
        <taxon>Pyrrhoderma</taxon>
    </lineage>
</organism>
<feature type="domain" description="Serine hydrolase" evidence="3">
    <location>
        <begin position="3"/>
        <end position="220"/>
    </location>
</feature>
<dbReference type="InParanoid" id="A0A286UXF4"/>
<dbReference type="InterPro" id="IPR005645">
    <property type="entry name" value="FSH-like_dom"/>
</dbReference>
<protein>
    <submittedName>
        <fullName evidence="4">Ovarian cancer-associated 2</fullName>
    </submittedName>
</protein>
<dbReference type="GO" id="GO:0005737">
    <property type="term" value="C:cytoplasm"/>
    <property type="evidence" value="ECO:0007669"/>
    <property type="project" value="TreeGrafter"/>
</dbReference>
<evidence type="ECO:0000259" key="3">
    <source>
        <dbReference type="Pfam" id="PF03959"/>
    </source>
</evidence>
<dbReference type="InterPro" id="IPR029058">
    <property type="entry name" value="AB_hydrolase_fold"/>
</dbReference>
<dbReference type="Pfam" id="PF03959">
    <property type="entry name" value="FSH1"/>
    <property type="match status" value="1"/>
</dbReference>
<proteinExistence type="predicted"/>
<dbReference type="Gene3D" id="3.40.50.1820">
    <property type="entry name" value="alpha/beta hydrolase"/>
    <property type="match status" value="1"/>
</dbReference>
<dbReference type="SUPFAM" id="SSF53474">
    <property type="entry name" value="alpha/beta-Hydrolases"/>
    <property type="match status" value="1"/>
</dbReference>
<comment type="caution">
    <text evidence="4">The sequence shown here is derived from an EMBL/GenBank/DDBJ whole genome shotgun (WGS) entry which is preliminary data.</text>
</comment>
<dbReference type="AlphaFoldDB" id="A0A286UXF4"/>
<feature type="region of interest" description="Disordered" evidence="2">
    <location>
        <begin position="233"/>
        <end position="277"/>
    </location>
</feature>
<dbReference type="GO" id="GO:0005634">
    <property type="term" value="C:nucleus"/>
    <property type="evidence" value="ECO:0007669"/>
    <property type="project" value="TreeGrafter"/>
</dbReference>
<keyword evidence="5" id="KW-1185">Reference proteome</keyword>
<name>A0A286UXF4_9AGAM</name>
<dbReference type="EMBL" id="NBII01000001">
    <property type="protein sequence ID" value="PAV24267.1"/>
    <property type="molecule type" value="Genomic_DNA"/>
</dbReference>
<evidence type="ECO:0000256" key="2">
    <source>
        <dbReference type="SAM" id="MobiDB-lite"/>
    </source>
</evidence>
<gene>
    <name evidence="4" type="ORF">PNOK_0133500</name>
</gene>
<reference evidence="4 5" key="1">
    <citation type="journal article" date="2017" name="Mol. Ecol.">
        <title>Comparative and population genomic landscape of Phellinus noxius: A hypervariable fungus causing root rot in trees.</title>
        <authorList>
            <person name="Chung C.L."/>
            <person name="Lee T.J."/>
            <person name="Akiba M."/>
            <person name="Lee H.H."/>
            <person name="Kuo T.H."/>
            <person name="Liu D."/>
            <person name="Ke H.M."/>
            <person name="Yokoi T."/>
            <person name="Roa M.B."/>
            <person name="Lu M.J."/>
            <person name="Chang Y.Y."/>
            <person name="Ann P.J."/>
            <person name="Tsai J.N."/>
            <person name="Chen C.Y."/>
            <person name="Tzean S.S."/>
            <person name="Ota Y."/>
            <person name="Hattori T."/>
            <person name="Sahashi N."/>
            <person name="Liou R.F."/>
            <person name="Kikuchi T."/>
            <person name="Tsai I.J."/>
        </authorList>
    </citation>
    <scope>NUCLEOTIDE SEQUENCE [LARGE SCALE GENOMIC DNA]</scope>
    <source>
        <strain evidence="4 5">FFPRI411160</strain>
    </source>
</reference>
<dbReference type="Proteomes" id="UP000217199">
    <property type="component" value="Unassembled WGS sequence"/>
</dbReference>
<dbReference type="FunCoup" id="A0A286UXF4">
    <property type="interactions" value="157"/>
</dbReference>
<evidence type="ECO:0000313" key="5">
    <source>
        <dbReference type="Proteomes" id="UP000217199"/>
    </source>
</evidence>
<dbReference type="GO" id="GO:0016787">
    <property type="term" value="F:hydrolase activity"/>
    <property type="evidence" value="ECO:0007669"/>
    <property type="project" value="UniProtKB-KW"/>
</dbReference>
<accession>A0A286UXF4</accession>
<evidence type="ECO:0000256" key="1">
    <source>
        <dbReference type="ARBA" id="ARBA00022801"/>
    </source>
</evidence>
<dbReference type="OrthoDB" id="2094269at2759"/>
<dbReference type="PANTHER" id="PTHR48070">
    <property type="entry name" value="ESTERASE OVCA2"/>
    <property type="match status" value="1"/>
</dbReference>
<keyword evidence="1" id="KW-0378">Hydrolase</keyword>
<evidence type="ECO:0000313" key="4">
    <source>
        <dbReference type="EMBL" id="PAV24267.1"/>
    </source>
</evidence>